<accession>A0AA37QGD2</accession>
<dbReference type="EMBL" id="BRXS01000003">
    <property type="protein sequence ID" value="GLC25298.1"/>
    <property type="molecule type" value="Genomic_DNA"/>
</dbReference>
<sequence length="500" mass="54752">MTAPRLLGAPEVRPDIRPLDARRVAPASRVLIVSNRLPSTVRVDEGRVQLTPSAGGLATGLRGVHDAAGSTWIGWSGAPAELPSATRREIALRLAEVDALGVPIHGPEIAGFYQRFANGVLWPVLHDRDDHPDPDPDDWATYRAVNARFAAVVAEEARPGDRVWVHDYHLMLVPRLLRARRPDLRTGFFLHTPFPDSMASLPQRRTLLDGILGADVVGFHTPAYAARFGDAVRATLGRDVELASGAGFADDDGRAVSVHACPMSVDAAGFAARATDPRVIRRVQELRAAGGPLFVGVDRLDHTKGIPERLAAFERLLDERPELRGRARLLQLAVPSREDVPAYRELRARVEALVARVNRRFATLAWQPVTYVYGSVDEVELSAMYCAADVMLVTPLRDGMNLVAKEFVASRIDEKGVLVLGEHAGAAAELRAALLVDPRDAGELSRAYARALDMSPAERRVRMRRLRARVDAHDVRRWADECLALLGADLQASERRGPGR</sequence>
<dbReference type="AlphaFoldDB" id="A0AA37QGD2"/>
<organism evidence="2 3">
    <name type="scientific">Roseisolibacter agri</name>
    <dbReference type="NCBI Taxonomy" id="2014610"/>
    <lineage>
        <taxon>Bacteria</taxon>
        <taxon>Pseudomonadati</taxon>
        <taxon>Gemmatimonadota</taxon>
        <taxon>Gemmatimonadia</taxon>
        <taxon>Gemmatimonadales</taxon>
        <taxon>Gemmatimonadaceae</taxon>
        <taxon>Roseisolibacter</taxon>
    </lineage>
</organism>
<dbReference type="GO" id="GO:0003825">
    <property type="term" value="F:alpha,alpha-trehalose-phosphate synthase (UDP-forming) activity"/>
    <property type="evidence" value="ECO:0007669"/>
    <property type="project" value="TreeGrafter"/>
</dbReference>
<evidence type="ECO:0000313" key="2">
    <source>
        <dbReference type="EMBL" id="GLC25298.1"/>
    </source>
</evidence>
<dbReference type="Proteomes" id="UP001161325">
    <property type="component" value="Unassembled WGS sequence"/>
</dbReference>
<reference evidence="2" key="1">
    <citation type="submission" date="2022-08" db="EMBL/GenBank/DDBJ databases">
        <title>Draft genome sequencing of Roseisolibacter agri AW1220.</title>
        <authorList>
            <person name="Tobiishi Y."/>
            <person name="Tonouchi A."/>
        </authorList>
    </citation>
    <scope>NUCLEOTIDE SEQUENCE</scope>
    <source>
        <strain evidence="2">AW1220</strain>
    </source>
</reference>
<protein>
    <submittedName>
        <fullName evidence="2">Trehalose-6-phosphate synthase</fullName>
    </submittedName>
</protein>
<comment type="caution">
    <text evidence="2">The sequence shown here is derived from an EMBL/GenBank/DDBJ whole genome shotgun (WGS) entry which is preliminary data.</text>
</comment>
<dbReference type="PANTHER" id="PTHR10788:SF106">
    <property type="entry name" value="BCDNA.GH08860"/>
    <property type="match status" value="1"/>
</dbReference>
<dbReference type="PANTHER" id="PTHR10788">
    <property type="entry name" value="TREHALOSE-6-PHOSPHATE SYNTHASE"/>
    <property type="match status" value="1"/>
</dbReference>
<evidence type="ECO:0000256" key="1">
    <source>
        <dbReference type="ARBA" id="ARBA00008799"/>
    </source>
</evidence>
<gene>
    <name evidence="2" type="ORF">rosag_18110</name>
</gene>
<dbReference type="InterPro" id="IPR001830">
    <property type="entry name" value="Glyco_trans_20"/>
</dbReference>
<comment type="similarity">
    <text evidence="1">Belongs to the glycosyltransferase 20 family.</text>
</comment>
<name>A0AA37QGD2_9BACT</name>
<keyword evidence="3" id="KW-1185">Reference proteome</keyword>
<dbReference type="RefSeq" id="WP_284349750.1">
    <property type="nucleotide sequence ID" value="NZ_BRXS01000003.1"/>
</dbReference>
<evidence type="ECO:0000313" key="3">
    <source>
        <dbReference type="Proteomes" id="UP001161325"/>
    </source>
</evidence>
<dbReference type="Pfam" id="PF00982">
    <property type="entry name" value="Glyco_transf_20"/>
    <property type="match status" value="1"/>
</dbReference>
<proteinExistence type="inferred from homology"/>
<dbReference type="SUPFAM" id="SSF53756">
    <property type="entry name" value="UDP-Glycosyltransferase/glycogen phosphorylase"/>
    <property type="match status" value="1"/>
</dbReference>
<dbReference type="Gene3D" id="3.40.50.2000">
    <property type="entry name" value="Glycogen Phosphorylase B"/>
    <property type="match status" value="2"/>
</dbReference>
<dbReference type="CDD" id="cd03788">
    <property type="entry name" value="GT20_TPS"/>
    <property type="match status" value="1"/>
</dbReference>
<dbReference type="GO" id="GO:0005992">
    <property type="term" value="P:trehalose biosynthetic process"/>
    <property type="evidence" value="ECO:0007669"/>
    <property type="project" value="InterPro"/>
</dbReference>